<evidence type="ECO:0000313" key="1">
    <source>
        <dbReference type="EMBL" id="QRC95295.1"/>
    </source>
</evidence>
<reference evidence="2" key="1">
    <citation type="journal article" date="2021" name="BMC Genomics">
        <title>Chromosome-level genome assembly and manually-curated proteome of model necrotroph Parastagonospora nodorum Sn15 reveals a genome-wide trove of candidate effector homologs, and redundancy of virulence-related functions within an accessory chromosome.</title>
        <authorList>
            <person name="Bertazzoni S."/>
            <person name="Jones D.A.B."/>
            <person name="Phan H.T."/>
            <person name="Tan K.-C."/>
            <person name="Hane J.K."/>
        </authorList>
    </citation>
    <scope>NUCLEOTIDE SEQUENCE [LARGE SCALE GENOMIC DNA]</scope>
    <source>
        <strain evidence="2">SN15 / ATCC MYA-4574 / FGSC 10173)</strain>
    </source>
</reference>
<name>A0A7U2HX99_PHANO</name>
<dbReference type="VEuPathDB" id="FungiDB:JI435_302210"/>
<evidence type="ECO:0000313" key="2">
    <source>
        <dbReference type="Proteomes" id="UP000663193"/>
    </source>
</evidence>
<keyword evidence="2" id="KW-1185">Reference proteome</keyword>
<dbReference type="AlphaFoldDB" id="A0A7U2HX99"/>
<dbReference type="Proteomes" id="UP000663193">
    <property type="component" value="Chromosome 5"/>
</dbReference>
<accession>A0A7U2HX99</accession>
<proteinExistence type="predicted"/>
<gene>
    <name evidence="1" type="ORF">JI435_302210</name>
</gene>
<organism evidence="1 2">
    <name type="scientific">Phaeosphaeria nodorum (strain SN15 / ATCC MYA-4574 / FGSC 10173)</name>
    <name type="common">Glume blotch fungus</name>
    <name type="synonym">Parastagonospora nodorum</name>
    <dbReference type="NCBI Taxonomy" id="321614"/>
    <lineage>
        <taxon>Eukaryota</taxon>
        <taxon>Fungi</taxon>
        <taxon>Dikarya</taxon>
        <taxon>Ascomycota</taxon>
        <taxon>Pezizomycotina</taxon>
        <taxon>Dothideomycetes</taxon>
        <taxon>Pleosporomycetidae</taxon>
        <taxon>Pleosporales</taxon>
        <taxon>Pleosporineae</taxon>
        <taxon>Phaeosphaeriaceae</taxon>
        <taxon>Parastagonospora</taxon>
    </lineage>
</organism>
<dbReference type="EMBL" id="CP069027">
    <property type="protein sequence ID" value="QRC95295.1"/>
    <property type="molecule type" value="Genomic_DNA"/>
</dbReference>
<sequence length="137" mass="15705">MSGTQDLLATNDPAKPYLEIFLFHTKSCLNSFCSSAHELLRSFSHLSSKCDIMSDDMSLPALFEATRLDGRTPPNRQPSSPQRIPFLNLPAELRIRIYREAIKLPNTRQRWHEVPILNMPPTVPSSTKRFTHPSHHR</sequence>
<protein>
    <submittedName>
        <fullName evidence="1">Uncharacterized protein</fullName>
    </submittedName>
</protein>